<sequence>MDYGFYYSKSTYDEDEEYLVGKAVEVIHDPYDLHYMYESLIIFYNNYLDYQSDAADKLVMVCRLDIEFYYCFLDAWRARYRNDRLPIDPLSFRTLWRFYESRELLYEAIDICYAAIEYEIRDYTQGGYLERLARIEKRLEDHLKNS</sequence>
<keyword evidence="2" id="KW-1185">Reference proteome</keyword>
<organism evidence="1 2">
    <name type="scientific">Paenibacillus borealis</name>
    <dbReference type="NCBI Taxonomy" id="160799"/>
    <lineage>
        <taxon>Bacteria</taxon>
        <taxon>Bacillati</taxon>
        <taxon>Bacillota</taxon>
        <taxon>Bacilli</taxon>
        <taxon>Bacillales</taxon>
        <taxon>Paenibacillaceae</taxon>
        <taxon>Paenibacillus</taxon>
    </lineage>
</organism>
<name>A0A089LDZ3_PAEBO</name>
<dbReference type="Proteomes" id="UP000029518">
    <property type="component" value="Chromosome"/>
</dbReference>
<dbReference type="AlphaFoldDB" id="A0A089LDZ3"/>
<dbReference type="OrthoDB" id="2968984at2"/>
<evidence type="ECO:0000313" key="1">
    <source>
        <dbReference type="EMBL" id="AIQ59731.1"/>
    </source>
</evidence>
<dbReference type="HOGENOM" id="CLU_1775600_0_0_9"/>
<proteinExistence type="predicted"/>
<gene>
    <name evidence="1" type="ORF">PBOR_24345</name>
</gene>
<protein>
    <submittedName>
        <fullName evidence="1">Uncharacterized protein</fullName>
    </submittedName>
</protein>
<dbReference type="EMBL" id="CP009285">
    <property type="protein sequence ID" value="AIQ59731.1"/>
    <property type="molecule type" value="Genomic_DNA"/>
</dbReference>
<evidence type="ECO:0000313" key="2">
    <source>
        <dbReference type="Proteomes" id="UP000029518"/>
    </source>
</evidence>
<accession>A0A089LDZ3</accession>
<dbReference type="RefSeq" id="WP_042215873.1">
    <property type="nucleotide sequence ID" value="NZ_CP009285.1"/>
</dbReference>
<dbReference type="KEGG" id="pbd:PBOR_24345"/>
<reference evidence="1" key="1">
    <citation type="submission" date="2014-08" db="EMBL/GenBank/DDBJ databases">
        <title>Comparative genomics of the Paenibacillus odorifer group.</title>
        <authorList>
            <person name="den Bakker H.C."/>
            <person name="Tsai Y.-C.Y.-C."/>
            <person name="Martin N."/>
            <person name="Korlach J."/>
            <person name="Wiedmann M."/>
        </authorList>
    </citation>
    <scope>NUCLEOTIDE SEQUENCE [LARGE SCALE GENOMIC DNA]</scope>
    <source>
        <strain evidence="1">DSM 13188</strain>
    </source>
</reference>